<name>A0A1G6JNV9_9BACI</name>
<evidence type="ECO:0000313" key="4">
    <source>
        <dbReference type="Proteomes" id="UP000242662"/>
    </source>
</evidence>
<protein>
    <submittedName>
        <fullName evidence="3">Uncharacterized protein</fullName>
    </submittedName>
</protein>
<feature type="compositionally biased region" description="Basic and acidic residues" evidence="1">
    <location>
        <begin position="36"/>
        <end position="45"/>
    </location>
</feature>
<feature type="chain" id="PRO_5017417794" evidence="2">
    <location>
        <begin position="25"/>
        <end position="45"/>
    </location>
</feature>
<evidence type="ECO:0000313" key="3">
    <source>
        <dbReference type="EMBL" id="SDC20125.1"/>
    </source>
</evidence>
<keyword evidence="2" id="KW-0732">Signal</keyword>
<feature type="signal peptide" evidence="2">
    <location>
        <begin position="1"/>
        <end position="24"/>
    </location>
</feature>
<accession>A0A1G6JNV9</accession>
<sequence length="45" mass="4511">MKVIKCFLFAAVVVLGVVGSHASAEVETAGGGGGKPEIKSHADDK</sequence>
<evidence type="ECO:0000256" key="2">
    <source>
        <dbReference type="SAM" id="SignalP"/>
    </source>
</evidence>
<evidence type="ECO:0000256" key="1">
    <source>
        <dbReference type="SAM" id="MobiDB-lite"/>
    </source>
</evidence>
<proteinExistence type="predicted"/>
<keyword evidence="4" id="KW-1185">Reference proteome</keyword>
<dbReference type="STRING" id="1464122.SAMN05421737_10642"/>
<dbReference type="RefSeq" id="WP_176763855.1">
    <property type="nucleotide sequence ID" value="NZ_FMYM01000006.1"/>
</dbReference>
<organism evidence="3 4">
    <name type="scientific">Shouchella lonarensis</name>
    <dbReference type="NCBI Taxonomy" id="1464122"/>
    <lineage>
        <taxon>Bacteria</taxon>
        <taxon>Bacillati</taxon>
        <taxon>Bacillota</taxon>
        <taxon>Bacilli</taxon>
        <taxon>Bacillales</taxon>
        <taxon>Bacillaceae</taxon>
        <taxon>Shouchella</taxon>
    </lineage>
</organism>
<dbReference type="AlphaFoldDB" id="A0A1G6JNV9"/>
<dbReference type="Proteomes" id="UP000242662">
    <property type="component" value="Unassembled WGS sequence"/>
</dbReference>
<dbReference type="EMBL" id="FMYM01000006">
    <property type="protein sequence ID" value="SDC20125.1"/>
    <property type="molecule type" value="Genomic_DNA"/>
</dbReference>
<reference evidence="4" key="1">
    <citation type="submission" date="2016-09" db="EMBL/GenBank/DDBJ databases">
        <authorList>
            <person name="Varghese N."/>
            <person name="Submissions S."/>
        </authorList>
    </citation>
    <scope>NUCLEOTIDE SEQUENCE [LARGE SCALE GENOMIC DNA]</scope>
    <source>
        <strain evidence="4">25nlg</strain>
    </source>
</reference>
<feature type="region of interest" description="Disordered" evidence="1">
    <location>
        <begin position="25"/>
        <end position="45"/>
    </location>
</feature>
<gene>
    <name evidence="3" type="ORF">SAMN05421737_10642</name>
</gene>